<dbReference type="RefSeq" id="WP_218258931.1">
    <property type="nucleotide sequence ID" value="NZ_CP077713.1"/>
</dbReference>
<dbReference type="Proteomes" id="UP000694036">
    <property type="component" value="Chromosome"/>
</dbReference>
<accession>A0A8F5H2V4</accession>
<evidence type="ECO:0000313" key="1">
    <source>
        <dbReference type="EMBL" id="QXJ36587.1"/>
    </source>
</evidence>
<keyword evidence="2" id="KW-1185">Reference proteome</keyword>
<gene>
    <name evidence="1" type="ORF">J5U22_03164</name>
</gene>
<evidence type="ECO:0000313" key="2">
    <source>
        <dbReference type="Proteomes" id="UP000694036"/>
    </source>
</evidence>
<sequence length="116" mass="13494">MGRKHKHSILIYGPAGTAKRTIQHLKEKYRQAQSNPEVRREWVDKYFKDIGDYIDNPERTKEAEEKLGTWYEVLVSNVAPEFARAMQKAKAVYYRKLAEKLGESSAEENEASEFTL</sequence>
<dbReference type="EMBL" id="CP077713">
    <property type="protein sequence ID" value="QXJ36587.1"/>
    <property type="molecule type" value="Genomic_DNA"/>
</dbReference>
<reference evidence="1 2" key="1">
    <citation type="journal article" date="2021" name="Environ. Microbiol.">
        <title>New insights into the diversity and evolution of the archaeal mobilome from three complete genomes of Saccharolobus shibatae.</title>
        <authorList>
            <person name="Medvedeva S."/>
            <person name="Brandt D."/>
            <person name="Cvirkaite-Krupovic V."/>
            <person name="Liu Y."/>
            <person name="Severinov K."/>
            <person name="Ishino S."/>
            <person name="Ishino Y."/>
            <person name="Prangishvili D."/>
            <person name="Kalinowski J."/>
            <person name="Krupovic M."/>
        </authorList>
    </citation>
    <scope>NUCLEOTIDE SEQUENCE [LARGE SCALE GENOMIC DNA]</scope>
    <source>
        <strain evidence="1 2">S38A</strain>
    </source>
</reference>
<name>A0A8F5H2V4_9CREN</name>
<proteinExistence type="predicted"/>
<dbReference type="AlphaFoldDB" id="A0A8F5H2V4"/>
<dbReference type="GeneID" id="65558492"/>
<organism evidence="1 2">
    <name type="scientific">Saccharolobus shibatae</name>
    <dbReference type="NCBI Taxonomy" id="2286"/>
    <lineage>
        <taxon>Archaea</taxon>
        <taxon>Thermoproteota</taxon>
        <taxon>Thermoprotei</taxon>
        <taxon>Sulfolobales</taxon>
        <taxon>Sulfolobaceae</taxon>
        <taxon>Saccharolobus</taxon>
    </lineage>
</organism>
<protein>
    <submittedName>
        <fullName evidence="1">Uncharacterized protein</fullName>
    </submittedName>
</protein>